<evidence type="ECO:0000313" key="2">
    <source>
        <dbReference type="Proteomes" id="UP001066276"/>
    </source>
</evidence>
<reference evidence="1" key="1">
    <citation type="journal article" date="2022" name="bioRxiv">
        <title>Sequencing and chromosome-scale assembly of the giantPleurodeles waltlgenome.</title>
        <authorList>
            <person name="Brown T."/>
            <person name="Elewa A."/>
            <person name="Iarovenko S."/>
            <person name="Subramanian E."/>
            <person name="Araus A.J."/>
            <person name="Petzold A."/>
            <person name="Susuki M."/>
            <person name="Suzuki K.-i.T."/>
            <person name="Hayashi T."/>
            <person name="Toyoda A."/>
            <person name="Oliveira C."/>
            <person name="Osipova E."/>
            <person name="Leigh N.D."/>
            <person name="Simon A."/>
            <person name="Yun M.H."/>
        </authorList>
    </citation>
    <scope>NUCLEOTIDE SEQUENCE</scope>
    <source>
        <strain evidence="1">20211129_DDA</strain>
        <tissue evidence="1">Liver</tissue>
    </source>
</reference>
<dbReference type="Proteomes" id="UP001066276">
    <property type="component" value="Chromosome 1_1"/>
</dbReference>
<dbReference type="EMBL" id="JANPWB010000001">
    <property type="protein sequence ID" value="KAJ1216760.1"/>
    <property type="molecule type" value="Genomic_DNA"/>
</dbReference>
<keyword evidence="2" id="KW-1185">Reference proteome</keyword>
<proteinExistence type="predicted"/>
<organism evidence="1 2">
    <name type="scientific">Pleurodeles waltl</name>
    <name type="common">Iberian ribbed newt</name>
    <dbReference type="NCBI Taxonomy" id="8319"/>
    <lineage>
        <taxon>Eukaryota</taxon>
        <taxon>Metazoa</taxon>
        <taxon>Chordata</taxon>
        <taxon>Craniata</taxon>
        <taxon>Vertebrata</taxon>
        <taxon>Euteleostomi</taxon>
        <taxon>Amphibia</taxon>
        <taxon>Batrachia</taxon>
        <taxon>Caudata</taxon>
        <taxon>Salamandroidea</taxon>
        <taxon>Salamandridae</taxon>
        <taxon>Pleurodelinae</taxon>
        <taxon>Pleurodeles</taxon>
    </lineage>
</organism>
<sequence>MAAQFSKLAVWFFQSSAGTEDFVPGILLSLAAWGDCPEQTWSQDRTLRLLVEDETSTMWATRCPLAVGSD</sequence>
<comment type="caution">
    <text evidence="1">The sequence shown here is derived from an EMBL/GenBank/DDBJ whole genome shotgun (WGS) entry which is preliminary data.</text>
</comment>
<accession>A0AAV7WVF5</accession>
<dbReference type="AlphaFoldDB" id="A0AAV7WVF5"/>
<gene>
    <name evidence="1" type="ORF">NDU88_004359</name>
</gene>
<evidence type="ECO:0000313" key="1">
    <source>
        <dbReference type="EMBL" id="KAJ1216760.1"/>
    </source>
</evidence>
<name>A0AAV7WVF5_PLEWA</name>
<protein>
    <submittedName>
        <fullName evidence="1">Uncharacterized protein</fullName>
    </submittedName>
</protein>